<protein>
    <submittedName>
        <fullName evidence="2">Uncharacterized protein</fullName>
    </submittedName>
</protein>
<dbReference type="EMBL" id="AP012544">
    <property type="protein sequence ID" value="BAN75581.1"/>
    <property type="molecule type" value="Genomic_DNA"/>
</dbReference>
<gene>
    <name evidence="2" type="ORF">LBCZ_2413</name>
</gene>
<evidence type="ECO:0000313" key="2">
    <source>
        <dbReference type="EMBL" id="BAN75581.1"/>
    </source>
</evidence>
<dbReference type="Proteomes" id="UP000015560">
    <property type="component" value="Chromosome"/>
</dbReference>
<name>A0AAD1ASD0_LACCA</name>
<feature type="transmembrane region" description="Helical" evidence="1">
    <location>
        <begin position="7"/>
        <end position="24"/>
    </location>
</feature>
<evidence type="ECO:0000313" key="3">
    <source>
        <dbReference type="Proteomes" id="UP000015560"/>
    </source>
</evidence>
<accession>A0AAD1ASD0</accession>
<sequence>MRKYQVTGFIILVVNILLLGLDLLNGSNKLFALLSALFSLSTVVWFIYYNKKAREFSNK</sequence>
<keyword evidence="1" id="KW-1133">Transmembrane helix</keyword>
<proteinExistence type="predicted"/>
<feature type="transmembrane region" description="Helical" evidence="1">
    <location>
        <begin position="30"/>
        <end position="49"/>
    </location>
</feature>
<evidence type="ECO:0000256" key="1">
    <source>
        <dbReference type="SAM" id="Phobius"/>
    </source>
</evidence>
<reference evidence="2 3" key="1">
    <citation type="journal article" date="2013" name="PLoS ONE">
        <title>Genomic Adaptation of the Lactobacillus casei Group.</title>
        <authorList>
            <person name="Toh H."/>
            <person name="Oshima K."/>
            <person name="Nakano A."/>
            <person name="Takahata M."/>
            <person name="Murakami M."/>
            <person name="Takaki T."/>
            <person name="Nishiyama H."/>
            <person name="Igimi S."/>
            <person name="Hattori M."/>
            <person name="Morita H."/>
        </authorList>
    </citation>
    <scope>NUCLEOTIDE SEQUENCE [LARGE SCALE GENOMIC DNA]</scope>
    <source>
        <strain evidence="2 3">ATCC 393</strain>
    </source>
</reference>
<dbReference type="AlphaFoldDB" id="A0AAD1ASD0"/>
<keyword evidence="1" id="KW-0472">Membrane</keyword>
<organism evidence="2 3">
    <name type="scientific">Lacticaseibacillus casei DSM 20011 = JCM 1134 = ATCC 393</name>
    <dbReference type="NCBI Taxonomy" id="1423732"/>
    <lineage>
        <taxon>Bacteria</taxon>
        <taxon>Bacillati</taxon>
        <taxon>Bacillota</taxon>
        <taxon>Bacilli</taxon>
        <taxon>Lactobacillales</taxon>
        <taxon>Lactobacillaceae</taxon>
        <taxon>Lacticaseibacillus</taxon>
    </lineage>
</organism>
<keyword evidence="1" id="KW-0812">Transmembrane</keyword>